<name>A0AAW1KXM8_SAPOF</name>
<gene>
    <name evidence="2" type="ORF">RND81_05G144700</name>
</gene>
<reference evidence="2" key="1">
    <citation type="submission" date="2024-03" db="EMBL/GenBank/DDBJ databases">
        <title>WGS assembly of Saponaria officinalis var. Norfolk2.</title>
        <authorList>
            <person name="Jenkins J."/>
            <person name="Shu S."/>
            <person name="Grimwood J."/>
            <person name="Barry K."/>
            <person name="Goodstein D."/>
            <person name="Schmutz J."/>
            <person name="Leebens-Mack J."/>
            <person name="Osbourn A."/>
        </authorList>
    </citation>
    <scope>NUCLEOTIDE SEQUENCE [LARGE SCALE GENOMIC DNA]</scope>
    <source>
        <strain evidence="2">JIC</strain>
    </source>
</reference>
<dbReference type="InterPro" id="IPR029472">
    <property type="entry name" value="Copia-like_N"/>
</dbReference>
<feature type="domain" description="Retrotransposon Copia-like N-terminal" evidence="1">
    <location>
        <begin position="29"/>
        <end position="73"/>
    </location>
</feature>
<evidence type="ECO:0000313" key="3">
    <source>
        <dbReference type="Proteomes" id="UP001443914"/>
    </source>
</evidence>
<dbReference type="Pfam" id="PF14244">
    <property type="entry name" value="Retrotran_gag_3"/>
    <property type="match status" value="1"/>
</dbReference>
<dbReference type="Proteomes" id="UP001443914">
    <property type="component" value="Unassembled WGS sequence"/>
</dbReference>
<comment type="caution">
    <text evidence="2">The sequence shown here is derived from an EMBL/GenBank/DDBJ whole genome shotgun (WGS) entry which is preliminary data.</text>
</comment>
<dbReference type="PANTHER" id="PTHR37610:SF40">
    <property type="entry name" value="OS01G0909600 PROTEIN"/>
    <property type="match status" value="1"/>
</dbReference>
<evidence type="ECO:0000259" key="1">
    <source>
        <dbReference type="Pfam" id="PF14244"/>
    </source>
</evidence>
<protein>
    <recommendedName>
        <fullName evidence="1">Retrotransposon Copia-like N-terminal domain-containing protein</fullName>
    </recommendedName>
</protein>
<accession>A0AAW1KXM8</accession>
<proteinExistence type="predicted"/>
<dbReference type="AlphaFoldDB" id="A0AAW1KXM8"/>
<keyword evidence="3" id="KW-1185">Reference proteome</keyword>
<evidence type="ECO:0000313" key="2">
    <source>
        <dbReference type="EMBL" id="KAK9725453.1"/>
    </source>
</evidence>
<sequence length="329" mass="37222">MSSSDTSEDSTAKNTASLYEDPYYLAPGDHGNLQLVSTPFDGKHYLNWSRAVKMALISKNKFGFVSGTCVRPKTTEKKYNDWTRVDYTVLRWLILSISPTITNHMMYVNSSKQLCDEIQERYNQSNAPYLYQLRKSMVHIEHSGQPVVQYFGRLKSIWEDLSSLDPLPECDCDAIKSCSCNILKKIVDRDNKNRLLDFLMGLDRTYEVVNGQILSTDPLPTVNQAFFKIQQLEMQKSIHHSALHPLENMAMAVNKSFHPSSSFTESAIPSSAGDARQFVAAQSTFTKDGKRTRPSLECDYCGKSGHTPAYCFKLKAHNKSKVGIKGDFR</sequence>
<dbReference type="PANTHER" id="PTHR37610">
    <property type="entry name" value="CCHC-TYPE DOMAIN-CONTAINING PROTEIN"/>
    <property type="match status" value="1"/>
</dbReference>
<organism evidence="2 3">
    <name type="scientific">Saponaria officinalis</name>
    <name type="common">Common soapwort</name>
    <name type="synonym">Lychnis saponaria</name>
    <dbReference type="NCBI Taxonomy" id="3572"/>
    <lineage>
        <taxon>Eukaryota</taxon>
        <taxon>Viridiplantae</taxon>
        <taxon>Streptophyta</taxon>
        <taxon>Embryophyta</taxon>
        <taxon>Tracheophyta</taxon>
        <taxon>Spermatophyta</taxon>
        <taxon>Magnoliopsida</taxon>
        <taxon>eudicotyledons</taxon>
        <taxon>Gunneridae</taxon>
        <taxon>Pentapetalae</taxon>
        <taxon>Caryophyllales</taxon>
        <taxon>Caryophyllaceae</taxon>
        <taxon>Caryophylleae</taxon>
        <taxon>Saponaria</taxon>
    </lineage>
</organism>
<dbReference type="EMBL" id="JBDFQZ010000005">
    <property type="protein sequence ID" value="KAK9725453.1"/>
    <property type="molecule type" value="Genomic_DNA"/>
</dbReference>